<dbReference type="AlphaFoldDB" id="A2E6Q8"/>
<protein>
    <submittedName>
        <fullName evidence="1">Uncharacterized protein</fullName>
    </submittedName>
</protein>
<dbReference type="EMBL" id="DS113315">
    <property type="protein sequence ID" value="EAY11652.1"/>
    <property type="molecule type" value="Genomic_DNA"/>
</dbReference>
<reference evidence="1" key="1">
    <citation type="submission" date="2006-10" db="EMBL/GenBank/DDBJ databases">
        <authorList>
            <person name="Amadeo P."/>
            <person name="Zhao Q."/>
            <person name="Wortman J."/>
            <person name="Fraser-Liggett C."/>
            <person name="Carlton J."/>
        </authorList>
    </citation>
    <scope>NUCLEOTIDE SEQUENCE</scope>
    <source>
        <strain evidence="1">G3</strain>
    </source>
</reference>
<dbReference type="Proteomes" id="UP000001542">
    <property type="component" value="Unassembled WGS sequence"/>
</dbReference>
<accession>A2E6Q8</accession>
<evidence type="ECO:0000313" key="2">
    <source>
        <dbReference type="Proteomes" id="UP000001542"/>
    </source>
</evidence>
<sequence>MSLRAGALNQAKPSSGQLTIPIASARAKRQSIKFFDSADWAMNNYAAQDQHLPHMEMQKSHKAEYNSPLAAY</sequence>
<dbReference type="GO" id="GO:0005737">
    <property type="term" value="C:cytoplasm"/>
    <property type="evidence" value="ECO:0000318"/>
    <property type="project" value="GO_Central"/>
</dbReference>
<reference evidence="1" key="2">
    <citation type="journal article" date="2007" name="Science">
        <title>Draft genome sequence of the sexually transmitted pathogen Trichomonas vaginalis.</title>
        <authorList>
            <person name="Carlton J.M."/>
            <person name="Hirt R.P."/>
            <person name="Silva J.C."/>
            <person name="Delcher A.L."/>
            <person name="Schatz M."/>
            <person name="Zhao Q."/>
            <person name="Wortman J.R."/>
            <person name="Bidwell S.L."/>
            <person name="Alsmark U.C.M."/>
            <person name="Besteiro S."/>
            <person name="Sicheritz-Ponten T."/>
            <person name="Noel C.J."/>
            <person name="Dacks J.B."/>
            <person name="Foster P.G."/>
            <person name="Simillion C."/>
            <person name="Van de Peer Y."/>
            <person name="Miranda-Saavedra D."/>
            <person name="Barton G.J."/>
            <person name="Westrop G.D."/>
            <person name="Mueller S."/>
            <person name="Dessi D."/>
            <person name="Fiori P.L."/>
            <person name="Ren Q."/>
            <person name="Paulsen I."/>
            <person name="Zhang H."/>
            <person name="Bastida-Corcuera F.D."/>
            <person name="Simoes-Barbosa A."/>
            <person name="Brown M.T."/>
            <person name="Hayes R.D."/>
            <person name="Mukherjee M."/>
            <person name="Okumura C.Y."/>
            <person name="Schneider R."/>
            <person name="Smith A.J."/>
            <person name="Vanacova S."/>
            <person name="Villalvazo M."/>
            <person name="Haas B.J."/>
            <person name="Pertea M."/>
            <person name="Feldblyum T.V."/>
            <person name="Utterback T.R."/>
            <person name="Shu C.L."/>
            <person name="Osoegawa K."/>
            <person name="de Jong P.J."/>
            <person name="Hrdy I."/>
            <person name="Horvathova L."/>
            <person name="Zubacova Z."/>
            <person name="Dolezal P."/>
            <person name="Malik S.B."/>
            <person name="Logsdon J.M. Jr."/>
            <person name="Henze K."/>
            <person name="Gupta A."/>
            <person name="Wang C.C."/>
            <person name="Dunne R.L."/>
            <person name="Upcroft J.A."/>
            <person name="Upcroft P."/>
            <person name="White O."/>
            <person name="Salzberg S.L."/>
            <person name="Tang P."/>
            <person name="Chiu C.-H."/>
            <person name="Lee Y.-S."/>
            <person name="Embley T.M."/>
            <person name="Coombs G.H."/>
            <person name="Mottram J.C."/>
            <person name="Tachezy J."/>
            <person name="Fraser-Liggett C.M."/>
            <person name="Johnson P.J."/>
        </authorList>
    </citation>
    <scope>NUCLEOTIDE SEQUENCE [LARGE SCALE GENOMIC DNA]</scope>
    <source>
        <strain evidence="1">G3</strain>
    </source>
</reference>
<dbReference type="VEuPathDB" id="TrichDB:TVAG_158790"/>
<dbReference type="InParanoid" id="A2E6Q8"/>
<dbReference type="KEGG" id="tva:4769606"/>
<organism evidence="1 2">
    <name type="scientific">Trichomonas vaginalis (strain ATCC PRA-98 / G3)</name>
    <dbReference type="NCBI Taxonomy" id="412133"/>
    <lineage>
        <taxon>Eukaryota</taxon>
        <taxon>Metamonada</taxon>
        <taxon>Parabasalia</taxon>
        <taxon>Trichomonadida</taxon>
        <taxon>Trichomonadidae</taxon>
        <taxon>Trichomonas</taxon>
    </lineage>
</organism>
<dbReference type="VEuPathDB" id="TrichDB:TVAGG3_0779410"/>
<proteinExistence type="predicted"/>
<keyword evidence="2" id="KW-1185">Reference proteome</keyword>
<gene>
    <name evidence="1" type="ORF">TVAG_158790</name>
</gene>
<evidence type="ECO:0000313" key="1">
    <source>
        <dbReference type="EMBL" id="EAY11652.1"/>
    </source>
</evidence>
<dbReference type="GO" id="GO:0004864">
    <property type="term" value="F:protein phosphatase inhibitor activity"/>
    <property type="evidence" value="ECO:0000318"/>
    <property type="project" value="GO_Central"/>
</dbReference>
<name>A2E6Q8_TRIV3</name>
<dbReference type="RefSeq" id="XP_001323875.1">
    <property type="nucleotide sequence ID" value="XM_001323840.1"/>
</dbReference>